<evidence type="ECO:0000256" key="5">
    <source>
        <dbReference type="ARBA" id="ARBA00022692"/>
    </source>
</evidence>
<dbReference type="GO" id="GO:0072320">
    <property type="term" value="F:volume-sensitive chloride channel activity"/>
    <property type="evidence" value="ECO:0007669"/>
    <property type="project" value="TreeGrafter"/>
</dbReference>
<dbReference type="InterPro" id="IPR006990">
    <property type="entry name" value="Tweety"/>
</dbReference>
<keyword evidence="16" id="KW-1185">Reference proteome</keyword>
<evidence type="ECO:0000256" key="13">
    <source>
        <dbReference type="SAM" id="MobiDB-lite"/>
    </source>
</evidence>
<dbReference type="AlphaFoldDB" id="A0A2P6TF73"/>
<protein>
    <submittedName>
        <fullName evidence="15">Sodium-and chloride-dependent glycine transporter 1 isoform X4</fullName>
    </submittedName>
</protein>
<evidence type="ECO:0000256" key="1">
    <source>
        <dbReference type="ARBA" id="ARBA00004651"/>
    </source>
</evidence>
<sequence length="561" mass="60388">MPCCRRGCGCCRRRRGAAGKAPLEPESTQQFITAAEAVGEKTPLPYSASLPLPPAPQPRRRCAWLTRRTLFWTFFMALGLAAIGVSAWGMASSLQETDDTVSRFWTIVRDAQSRVHYTALALQDMKGEAEALQQASTVLSDNQQVVENTLVAVGVPANLSSDVAQVVAQIPDYIAEAPKALDSVVGFLVDTVNSTITDLEDKFEPPTMAIENKWRFIPIAVLFGLMILVVGAVLPFVYWAKKYPRTATALVALLWLCTALLMLLGTGLLRGLYTVSSDGCLYAETFVINLARRKTANKSWGDEFVSMLEFYTGQNVQVNVSRLQALVSNEELLSPLAAYFPDDSEVSVAQIYDVVSKLVDVAGKLTSVVTNPQVQKTVEEVATAAGLNSNVVVEALGRTGMAVTELQQAVQNLTDIADRKNVEPLYHEVKQYICCNLHGTSYDLWVAWTVVGCLGLVLAALSSGRLMRTAWHRRKAAKAGQAPPAGAAILWHEHHHSSEESTGLSGSKASEQGFAAAPQQQSMAAGGRSGSSPSPRIEALHPAGSMAESPPAGLPGAYARV</sequence>
<dbReference type="OrthoDB" id="10416488at2759"/>
<keyword evidence="3" id="KW-0813">Transport</keyword>
<evidence type="ECO:0000256" key="9">
    <source>
        <dbReference type="ARBA" id="ARBA00023173"/>
    </source>
</evidence>
<keyword evidence="6 14" id="KW-1133">Transmembrane helix</keyword>
<feature type="region of interest" description="Disordered" evidence="13">
    <location>
        <begin position="494"/>
        <end position="561"/>
    </location>
</feature>
<comment type="subcellular location">
    <subcellularLocation>
        <location evidence="1">Cell membrane</location>
        <topology evidence="1">Multi-pass membrane protein</topology>
    </subcellularLocation>
</comment>
<evidence type="ECO:0000256" key="14">
    <source>
        <dbReference type="SAM" id="Phobius"/>
    </source>
</evidence>
<dbReference type="PANTHER" id="PTHR12424:SF8">
    <property type="entry name" value="PROTEIN TWEETY"/>
    <property type="match status" value="1"/>
</dbReference>
<dbReference type="EMBL" id="LHPG02000019">
    <property type="protein sequence ID" value="PRW32618.1"/>
    <property type="molecule type" value="Genomic_DNA"/>
</dbReference>
<evidence type="ECO:0000256" key="3">
    <source>
        <dbReference type="ARBA" id="ARBA00022448"/>
    </source>
</evidence>
<keyword evidence="12" id="KW-0407">Ion channel</keyword>
<evidence type="ECO:0000256" key="11">
    <source>
        <dbReference type="ARBA" id="ARBA00023214"/>
    </source>
</evidence>
<evidence type="ECO:0000256" key="12">
    <source>
        <dbReference type="ARBA" id="ARBA00023303"/>
    </source>
</evidence>
<dbReference type="GO" id="GO:0005886">
    <property type="term" value="C:plasma membrane"/>
    <property type="evidence" value="ECO:0007669"/>
    <property type="project" value="UniProtKB-SubCell"/>
</dbReference>
<dbReference type="STRING" id="3076.A0A2P6TF73"/>
<evidence type="ECO:0000256" key="7">
    <source>
        <dbReference type="ARBA" id="ARBA00023065"/>
    </source>
</evidence>
<evidence type="ECO:0000313" key="15">
    <source>
        <dbReference type="EMBL" id="PRW32618.1"/>
    </source>
</evidence>
<keyword evidence="11" id="KW-0868">Chloride</keyword>
<feature type="transmembrane region" description="Helical" evidence="14">
    <location>
        <begin position="69"/>
        <end position="91"/>
    </location>
</feature>
<comment type="similarity">
    <text evidence="2">Belongs to the tweety family.</text>
</comment>
<keyword evidence="10" id="KW-0325">Glycoprotein</keyword>
<organism evidence="15 16">
    <name type="scientific">Chlorella sorokiniana</name>
    <name type="common">Freshwater green alga</name>
    <dbReference type="NCBI Taxonomy" id="3076"/>
    <lineage>
        <taxon>Eukaryota</taxon>
        <taxon>Viridiplantae</taxon>
        <taxon>Chlorophyta</taxon>
        <taxon>core chlorophytes</taxon>
        <taxon>Trebouxiophyceae</taxon>
        <taxon>Chlorellales</taxon>
        <taxon>Chlorellaceae</taxon>
        <taxon>Chlorella clade</taxon>
        <taxon>Chlorella</taxon>
    </lineage>
</organism>
<evidence type="ECO:0000256" key="10">
    <source>
        <dbReference type="ARBA" id="ARBA00023180"/>
    </source>
</evidence>
<evidence type="ECO:0000256" key="2">
    <source>
        <dbReference type="ARBA" id="ARBA00009849"/>
    </source>
</evidence>
<gene>
    <name evidence="15" type="ORF">C2E21_8365</name>
</gene>
<feature type="transmembrane region" description="Helical" evidence="14">
    <location>
        <begin position="250"/>
        <end position="273"/>
    </location>
</feature>
<name>A0A2P6TF73_CHLSO</name>
<keyword evidence="7" id="KW-0406">Ion transport</keyword>
<dbReference type="Proteomes" id="UP000239899">
    <property type="component" value="Unassembled WGS sequence"/>
</dbReference>
<feature type="transmembrane region" description="Helical" evidence="14">
    <location>
        <begin position="444"/>
        <end position="464"/>
    </location>
</feature>
<comment type="caution">
    <text evidence="15">The sequence shown here is derived from an EMBL/GenBank/DDBJ whole genome shotgun (WGS) entry which is preliminary data.</text>
</comment>
<feature type="transmembrane region" description="Helical" evidence="14">
    <location>
        <begin position="216"/>
        <end position="238"/>
    </location>
</feature>
<evidence type="ECO:0000256" key="8">
    <source>
        <dbReference type="ARBA" id="ARBA00023136"/>
    </source>
</evidence>
<accession>A0A2P6TF73</accession>
<evidence type="ECO:0000256" key="6">
    <source>
        <dbReference type="ARBA" id="ARBA00022989"/>
    </source>
</evidence>
<reference evidence="15 16" key="1">
    <citation type="journal article" date="2018" name="Plant J.">
        <title>Genome sequences of Chlorella sorokiniana UTEX 1602 and Micractinium conductrix SAG 241.80: implications to maltose excretion by a green alga.</title>
        <authorList>
            <person name="Arriola M.B."/>
            <person name="Velmurugan N."/>
            <person name="Zhang Y."/>
            <person name="Plunkett M.H."/>
            <person name="Hondzo H."/>
            <person name="Barney B.M."/>
        </authorList>
    </citation>
    <scope>NUCLEOTIDE SEQUENCE [LARGE SCALE GENOMIC DNA]</scope>
    <source>
        <strain evidence="16">UTEX 1602</strain>
    </source>
</reference>
<dbReference type="PANTHER" id="PTHR12424">
    <property type="entry name" value="TWEETY-RELATED"/>
    <property type="match status" value="1"/>
</dbReference>
<keyword evidence="5 14" id="KW-0812">Transmembrane</keyword>
<proteinExistence type="inferred from homology"/>
<evidence type="ECO:0000256" key="4">
    <source>
        <dbReference type="ARBA" id="ARBA00022475"/>
    </source>
</evidence>
<keyword evidence="4" id="KW-1003">Cell membrane</keyword>
<dbReference type="GO" id="GO:0005229">
    <property type="term" value="F:intracellularly calcium-gated chloride channel activity"/>
    <property type="evidence" value="ECO:0007669"/>
    <property type="project" value="TreeGrafter"/>
</dbReference>
<keyword evidence="9" id="KW-0869">Chloride channel</keyword>
<evidence type="ECO:0000313" key="16">
    <source>
        <dbReference type="Proteomes" id="UP000239899"/>
    </source>
</evidence>
<keyword evidence="8 14" id="KW-0472">Membrane</keyword>
<dbReference type="GO" id="GO:0034707">
    <property type="term" value="C:chloride channel complex"/>
    <property type="evidence" value="ECO:0007669"/>
    <property type="project" value="UniProtKB-KW"/>
</dbReference>